<dbReference type="InterPro" id="IPR036871">
    <property type="entry name" value="PX_dom_sf"/>
</dbReference>
<feature type="compositionally biased region" description="Polar residues" evidence="5">
    <location>
        <begin position="997"/>
        <end position="1015"/>
    </location>
</feature>
<feature type="region of interest" description="Disordered" evidence="5">
    <location>
        <begin position="885"/>
        <end position="928"/>
    </location>
</feature>
<evidence type="ECO:0000259" key="7">
    <source>
        <dbReference type="Pfam" id="PF23387"/>
    </source>
</evidence>
<dbReference type="SMART" id="SM00320">
    <property type="entry name" value="WD40"/>
    <property type="match status" value="5"/>
</dbReference>
<dbReference type="SUPFAM" id="SSF64268">
    <property type="entry name" value="PX domain"/>
    <property type="match status" value="1"/>
</dbReference>
<dbReference type="CDD" id="cd06093">
    <property type="entry name" value="PX_domain"/>
    <property type="match status" value="1"/>
</dbReference>
<feature type="domain" description="IFT80/172/WDR35 TPR" evidence="7">
    <location>
        <begin position="596"/>
        <end position="741"/>
    </location>
</feature>
<feature type="region of interest" description="Disordered" evidence="5">
    <location>
        <begin position="735"/>
        <end position="788"/>
    </location>
</feature>
<evidence type="ECO:0000259" key="6">
    <source>
        <dbReference type="Pfam" id="PF23335"/>
    </source>
</evidence>
<keyword evidence="9" id="KW-1185">Reference proteome</keyword>
<dbReference type="PROSITE" id="PS50082">
    <property type="entry name" value="WD_REPEATS_2"/>
    <property type="match status" value="2"/>
</dbReference>
<evidence type="ECO:0000256" key="4">
    <source>
        <dbReference type="PROSITE-ProRule" id="PRU00221"/>
    </source>
</evidence>
<dbReference type="STRING" id="246404.A0A507DNB7"/>
<dbReference type="InterPro" id="IPR001680">
    <property type="entry name" value="WD40_rpt"/>
</dbReference>
<dbReference type="PROSITE" id="PS50294">
    <property type="entry name" value="WD_REPEATS_REGION"/>
    <property type="match status" value="2"/>
</dbReference>
<feature type="compositionally biased region" description="Basic and acidic residues" evidence="5">
    <location>
        <begin position="757"/>
        <end position="775"/>
    </location>
</feature>
<dbReference type="InterPro" id="IPR036322">
    <property type="entry name" value="WD40_repeat_dom_sf"/>
</dbReference>
<proteinExistence type="predicted"/>
<accession>A0A507DNB7</accession>
<dbReference type="Pfam" id="PF23335">
    <property type="entry name" value="Beta-prop_IFT80_2nd"/>
    <property type="match status" value="1"/>
</dbReference>
<organism evidence="8 9">
    <name type="scientific">Chytriomyces confervae</name>
    <dbReference type="NCBI Taxonomy" id="246404"/>
    <lineage>
        <taxon>Eukaryota</taxon>
        <taxon>Fungi</taxon>
        <taxon>Fungi incertae sedis</taxon>
        <taxon>Chytridiomycota</taxon>
        <taxon>Chytridiomycota incertae sedis</taxon>
        <taxon>Chytridiomycetes</taxon>
        <taxon>Chytridiales</taxon>
        <taxon>Chytriomycetaceae</taxon>
        <taxon>Chytriomyces</taxon>
    </lineage>
</organism>
<dbReference type="Pfam" id="PF23387">
    <property type="entry name" value="TPR_IFT80_172"/>
    <property type="match status" value="1"/>
</dbReference>
<comment type="caution">
    <text evidence="8">The sequence shown here is derived from an EMBL/GenBank/DDBJ whole genome shotgun (WGS) entry which is preliminary data.</text>
</comment>
<dbReference type="FunFam" id="1.25.40.470:FF:000007">
    <property type="entry name" value="Intraflagellar transport 80 homolog (Chlamydomonas)"/>
    <property type="match status" value="1"/>
</dbReference>
<feature type="region of interest" description="Disordered" evidence="5">
    <location>
        <begin position="997"/>
        <end position="1018"/>
    </location>
</feature>
<dbReference type="OrthoDB" id="408728at2759"/>
<dbReference type="Gene3D" id="2.130.10.10">
    <property type="entry name" value="YVTN repeat-like/Quinoprotein amine dehydrogenase"/>
    <property type="match status" value="2"/>
</dbReference>
<evidence type="ECO:0000256" key="5">
    <source>
        <dbReference type="SAM" id="MobiDB-lite"/>
    </source>
</evidence>
<evidence type="ECO:0000313" key="9">
    <source>
        <dbReference type="Proteomes" id="UP000320333"/>
    </source>
</evidence>
<dbReference type="Proteomes" id="UP000320333">
    <property type="component" value="Unassembled WGS sequence"/>
</dbReference>
<feature type="compositionally biased region" description="Low complexity" evidence="5">
    <location>
        <begin position="888"/>
        <end position="907"/>
    </location>
</feature>
<feature type="repeat" description="WD" evidence="4">
    <location>
        <begin position="164"/>
        <end position="196"/>
    </location>
</feature>
<evidence type="ECO:0000256" key="2">
    <source>
        <dbReference type="ARBA" id="ARBA00023069"/>
    </source>
</evidence>
<dbReference type="PANTHER" id="PTHR24098:SF0">
    <property type="entry name" value="OUTER SEGMENT 5"/>
    <property type="match status" value="1"/>
</dbReference>
<dbReference type="GO" id="GO:0030992">
    <property type="term" value="C:intraciliary transport particle B"/>
    <property type="evidence" value="ECO:0007669"/>
    <property type="project" value="TreeGrafter"/>
</dbReference>
<dbReference type="FunFam" id="2.130.10.10:FF:000463">
    <property type="entry name" value="intraflagellar transport protein 80 homolog"/>
    <property type="match status" value="1"/>
</dbReference>
<dbReference type="GO" id="GO:0060271">
    <property type="term" value="P:cilium assembly"/>
    <property type="evidence" value="ECO:0007669"/>
    <property type="project" value="TreeGrafter"/>
</dbReference>
<sequence length="1411" mass="158124">MHRWNGDGDYIGQASCTIFDLSNPKSSNPGALNAAPVYITDIHWFPMPPGRGQNAASETYAAAGTDGKLYFCSKAGRVEKIVDGHKGAVLAVKWNYEGTALVTAGEDGNLKIWSRTGMLRSGLVSSGYPIYSVAWSPDNDSILYTNGRNLVVKPIQPASKPLSWKAHDEVILKVDWNMATNLIISGGEDCRYKVWDSYGRQIYSSAPHDHPVTSLAWNPTGEMFAVGLFNTLRVCDKLGWSYAVEKPECGSIFNIAWTPDGTQVACAGGNGAVVFGHVIDRRLEWKNYEVTLMDDRKIRVHEVVHGAVENLEFRDRVVKASLSFGHLIVATYAQCYIYSEKNWNTPVIIDMSNNGRVICIKQSPDYFLFVDNSTGIQVFTYEGRLVCSPKYPGLRPDFITSQSISLANDTLAIKDKTDEKSIYLFELSTGRLMNGGAPLKLQTEAIEIGLNQVIGPGGCRQLAVLDKNREMFLTPVLKPDLKKIGTMVDTFSWNDEADMIAAIVDWKFMVWYYPNVVFIDSDIESMTRFERDGAVFGKNAQFTSFNGTQCTLRRADGALITANNISPLPAMLQEIVKKKQWEEAIRLCRFAKMQTLWACLAAMSVSGQDLNTAELSYAAIDQVQKVQYICYIRDIPTQEGRAAELALLRKQTREAEAILVSAGFIYRAIMLNVNLFRWERALELAVKHKTHVDTVLYFRDKYLRHINRKETIKAFIQYGQGISVDWDKIKAKMDMEESSEKNRGRGKGSNENLKAVGNHERTKSSDSRKSARDDNLAPPNLKITRNHRPTAQEWMSATLVQIIPSELPPPAQLAFSNLTSTVFGGTPSNSREYAAEPSNEPQQGSVTASSIRYSPSPSEMDYFESEIWNDQLSLEASLPKLPSSLRFQDTNASSTSTQTQSLQRGSSMTTRERPAQISTAQSSSAKIPHSHATIMKIFDRKMETNSTTTLFEFIGEFFKSLPKPSAKLDSIEVTLPSSSQVANLAVFRHHGVSESSTKRSSFHSIENASPTSAQPVLQRPSVRRQRISFYNRNVRSRYYFSDENDVTKVDGHSEVESKLEAETVTTVTEENVTEAEYSSEVDVSGSLNETIPRIEENYDGWKSFLEWRDGIELDVTASSVDVGPVADADHDLFENNSHDGFSIFAIRLYDSDELESTADDDDSNCDNLENTKEAEQVEVSDDQAACPSHTMDLESILAAFPEAVARRPASLKGVPITQTSPIRCSASFHEPRFRSVSEPADHAPAIWRDVPLAFFKSGVHLSVQNFHITKPKHSTLVPQVLSDEHYTEYCITVKLLRPRIVPFGNTEPCSHQLNRRYSQFRSLFVELTKVSEYQTFKWPDFPKKTYLGTYLPIPRFNQEFEPFNKFSSREVQFGGYFATRVCIFSASQFYRAATADIKLGARAQISRRYSV</sequence>
<evidence type="ECO:0000313" key="8">
    <source>
        <dbReference type="EMBL" id="TPX52368.1"/>
    </source>
</evidence>
<evidence type="ECO:0000256" key="3">
    <source>
        <dbReference type="ARBA" id="ARBA00023273"/>
    </source>
</evidence>
<dbReference type="Gene3D" id="3.30.1520.10">
    <property type="entry name" value="Phox-like domain"/>
    <property type="match status" value="1"/>
</dbReference>
<dbReference type="Gene3D" id="1.25.40.470">
    <property type="match status" value="1"/>
</dbReference>
<keyword evidence="2" id="KW-0969">Cilium</keyword>
<feature type="compositionally biased region" description="Polar residues" evidence="5">
    <location>
        <begin position="916"/>
        <end position="925"/>
    </location>
</feature>
<feature type="region of interest" description="Disordered" evidence="5">
    <location>
        <begin position="826"/>
        <end position="853"/>
    </location>
</feature>
<feature type="domain" description="IFT80 second beta-propeller" evidence="6">
    <location>
        <begin position="280"/>
        <end position="567"/>
    </location>
</feature>
<dbReference type="InterPro" id="IPR015943">
    <property type="entry name" value="WD40/YVTN_repeat-like_dom_sf"/>
</dbReference>
<gene>
    <name evidence="8" type="ORF">CcCBS67573_g09888</name>
</gene>
<dbReference type="EMBL" id="QEAP01001047">
    <property type="protein sequence ID" value="TPX52368.1"/>
    <property type="molecule type" value="Genomic_DNA"/>
</dbReference>
<feature type="compositionally biased region" description="Polar residues" evidence="5">
    <location>
        <begin position="839"/>
        <end position="853"/>
    </location>
</feature>
<protein>
    <submittedName>
        <fullName evidence="8">Uncharacterized protein</fullName>
    </submittedName>
</protein>
<dbReference type="Pfam" id="PF00400">
    <property type="entry name" value="WD40"/>
    <property type="match status" value="2"/>
</dbReference>
<keyword evidence="3" id="KW-0966">Cell projection</keyword>
<dbReference type="SUPFAM" id="SSF50978">
    <property type="entry name" value="WD40 repeat-like"/>
    <property type="match status" value="2"/>
</dbReference>
<evidence type="ECO:0000256" key="1">
    <source>
        <dbReference type="ARBA" id="ARBA00004138"/>
    </source>
</evidence>
<reference evidence="8 9" key="1">
    <citation type="journal article" date="2019" name="Sci. Rep.">
        <title>Comparative genomics of chytrid fungi reveal insights into the obligate biotrophic and pathogenic lifestyle of Synchytrium endobioticum.</title>
        <authorList>
            <person name="van de Vossenberg B.T.L.H."/>
            <person name="Warris S."/>
            <person name="Nguyen H.D.T."/>
            <person name="van Gent-Pelzer M.P.E."/>
            <person name="Joly D.L."/>
            <person name="van de Geest H.C."/>
            <person name="Bonants P.J.M."/>
            <person name="Smith D.S."/>
            <person name="Levesque C.A."/>
            <person name="van der Lee T.A.J."/>
        </authorList>
    </citation>
    <scope>NUCLEOTIDE SEQUENCE [LARGE SCALE GENOMIC DNA]</scope>
    <source>
        <strain evidence="8 9">CBS 675.73</strain>
    </source>
</reference>
<dbReference type="PANTHER" id="PTHR24098">
    <property type="entry name" value="OUTER SEGMENT 5"/>
    <property type="match status" value="1"/>
</dbReference>
<dbReference type="GO" id="GO:0035091">
    <property type="term" value="F:phosphatidylinositol binding"/>
    <property type="evidence" value="ECO:0007669"/>
    <property type="project" value="InterPro"/>
</dbReference>
<comment type="subcellular location">
    <subcellularLocation>
        <location evidence="1">Cell projection</location>
        <location evidence="1">Cilium</location>
    </subcellularLocation>
</comment>
<feature type="repeat" description="WD" evidence="4">
    <location>
        <begin position="82"/>
        <end position="114"/>
    </location>
</feature>
<dbReference type="GO" id="GO:0005929">
    <property type="term" value="C:cilium"/>
    <property type="evidence" value="ECO:0007669"/>
    <property type="project" value="UniProtKB-SubCell"/>
</dbReference>
<dbReference type="InterPro" id="IPR056157">
    <property type="entry name" value="TPR_IFT80_172_dom"/>
</dbReference>
<dbReference type="InterPro" id="IPR056456">
    <property type="entry name" value="Beta-prop_IFT80_2nd"/>
</dbReference>
<name>A0A507DNB7_9FUNG</name>
<keyword evidence="4" id="KW-0853">WD repeat</keyword>